<proteinExistence type="predicted"/>
<protein>
    <submittedName>
        <fullName evidence="1">Flagellar assembly protein FlbE</fullName>
    </submittedName>
</protein>
<keyword evidence="1" id="KW-0969">Cilium</keyword>
<organism evidence="1 2">
    <name type="scientific">Brevundimonas balnearis</name>
    <dbReference type="NCBI Taxonomy" id="1572858"/>
    <lineage>
        <taxon>Bacteria</taxon>
        <taxon>Pseudomonadati</taxon>
        <taxon>Pseudomonadota</taxon>
        <taxon>Alphaproteobacteria</taxon>
        <taxon>Caulobacterales</taxon>
        <taxon>Caulobacteraceae</taxon>
        <taxon>Brevundimonas</taxon>
    </lineage>
</organism>
<sequence>MTQAQPSTQTRPFVFDTEFSDTGAVLRSGAFTPTKRAYAPAEVEALVAQARAEARTAALAEADALRSQALATIAQVLTQSAGALQAAAERHRAGAADLALTAARVIAGAALTRFPHGPLKTALETLSDDVEASARLVVAASELDDAGRDEISRLCADAGFPGLVVFRDEPALPPAAFVLEWADGRAAYDPASAEARIRQALETALAADAGHAENLSQGDL</sequence>
<evidence type="ECO:0000313" key="1">
    <source>
        <dbReference type="EMBL" id="MFC0634564.1"/>
    </source>
</evidence>
<accession>A0ABV6R5W4</accession>
<keyword evidence="1" id="KW-0966">Cell projection</keyword>
<comment type="caution">
    <text evidence="1">The sequence shown here is derived from an EMBL/GenBank/DDBJ whole genome shotgun (WGS) entry which is preliminary data.</text>
</comment>
<name>A0ABV6R5W4_9CAUL</name>
<gene>
    <name evidence="1" type="ORF">ACFFGE_11850</name>
</gene>
<dbReference type="EMBL" id="JBHLSW010000007">
    <property type="protein sequence ID" value="MFC0634564.1"/>
    <property type="molecule type" value="Genomic_DNA"/>
</dbReference>
<dbReference type="Proteomes" id="UP001589906">
    <property type="component" value="Unassembled WGS sequence"/>
</dbReference>
<evidence type="ECO:0000313" key="2">
    <source>
        <dbReference type="Proteomes" id="UP001589906"/>
    </source>
</evidence>
<dbReference type="RefSeq" id="WP_376836609.1">
    <property type="nucleotide sequence ID" value="NZ_JBHLSW010000007.1"/>
</dbReference>
<keyword evidence="2" id="KW-1185">Reference proteome</keyword>
<keyword evidence="1" id="KW-0282">Flagellum</keyword>
<reference evidence="1 2" key="1">
    <citation type="submission" date="2024-09" db="EMBL/GenBank/DDBJ databases">
        <authorList>
            <person name="Sun Q."/>
            <person name="Mori K."/>
        </authorList>
    </citation>
    <scope>NUCLEOTIDE SEQUENCE [LARGE SCALE GENOMIC DNA]</scope>
    <source>
        <strain evidence="1 2">NCAIM B.02621</strain>
    </source>
</reference>